<gene>
    <name evidence="2" type="ORF">GCM10007049_14990</name>
</gene>
<feature type="transmembrane region" description="Helical" evidence="1">
    <location>
        <begin position="323"/>
        <end position="342"/>
    </location>
</feature>
<reference evidence="2" key="1">
    <citation type="journal article" date="2014" name="Int. J. Syst. Evol. Microbiol.">
        <title>Complete genome sequence of Corynebacterium casei LMG S-19264T (=DSM 44701T), isolated from a smear-ripened cheese.</title>
        <authorList>
            <consortium name="US DOE Joint Genome Institute (JGI-PGF)"/>
            <person name="Walter F."/>
            <person name="Albersmeier A."/>
            <person name="Kalinowski J."/>
            <person name="Ruckert C."/>
        </authorList>
    </citation>
    <scope>NUCLEOTIDE SEQUENCE</scope>
    <source>
        <strain evidence="2">KCTC 12368</strain>
    </source>
</reference>
<keyword evidence="1" id="KW-0812">Transmembrane</keyword>
<accession>A0A918UNR0</accession>
<dbReference type="EMBL" id="BMWX01000002">
    <property type="protein sequence ID" value="GGZ23111.1"/>
    <property type="molecule type" value="Genomic_DNA"/>
</dbReference>
<protein>
    <recommendedName>
        <fullName evidence="4">DUF4271 domain-containing protein</fullName>
    </recommendedName>
</protein>
<keyword evidence="3" id="KW-1185">Reference proteome</keyword>
<dbReference type="Pfam" id="PF14093">
    <property type="entry name" value="DUF4271"/>
    <property type="match status" value="1"/>
</dbReference>
<evidence type="ECO:0000313" key="3">
    <source>
        <dbReference type="Proteomes" id="UP000619457"/>
    </source>
</evidence>
<keyword evidence="1" id="KW-1133">Transmembrane helix</keyword>
<proteinExistence type="predicted"/>
<feature type="transmembrane region" description="Helical" evidence="1">
    <location>
        <begin position="211"/>
        <end position="230"/>
    </location>
</feature>
<dbReference type="Proteomes" id="UP000619457">
    <property type="component" value="Unassembled WGS sequence"/>
</dbReference>
<reference evidence="2" key="2">
    <citation type="submission" date="2020-09" db="EMBL/GenBank/DDBJ databases">
        <authorList>
            <person name="Sun Q."/>
            <person name="Kim S."/>
        </authorList>
    </citation>
    <scope>NUCLEOTIDE SEQUENCE</scope>
    <source>
        <strain evidence="2">KCTC 12368</strain>
    </source>
</reference>
<dbReference type="InterPro" id="IPR025367">
    <property type="entry name" value="DUF4271"/>
</dbReference>
<sequence length="375" mass="42722">MDILEDFRKVHRYIVSTLLVLLAGLTYSYGQVLENYNPKIQIKEKYELVPSAVEASVDLNIGSFPNSSFRMSFPDKSAVFLADRLWFYAQSDTNIRVSMAELATYANATGTASLALTIYKKGISREDLDIKKGVWTRASDLPRGAEPSKEALRAKDDFKDFLILAFVVILSLVALFKVTYPIVFQESLRPVTVFVEDSDGPSGVRVFSSDVLFTLLVFSMLLALFAMAGIHFMKLPIPEAIQPEDLNGFLLVWLSMAVLFMGFSYLKYIWIKIFSAIYHLDKTDFSQFFYMVRGLMMALLILFVVLLGFYLQGYAQMDRLIEILLSIFLSLYLLGLLRLFYLMIKKVPFKSYHLFSYLCSSELVPFLIIVKLVMG</sequence>
<feature type="transmembrane region" description="Helical" evidence="1">
    <location>
        <begin position="161"/>
        <end position="180"/>
    </location>
</feature>
<evidence type="ECO:0000313" key="2">
    <source>
        <dbReference type="EMBL" id="GGZ23111.1"/>
    </source>
</evidence>
<feature type="transmembrane region" description="Helical" evidence="1">
    <location>
        <begin position="290"/>
        <end position="311"/>
    </location>
</feature>
<evidence type="ECO:0008006" key="4">
    <source>
        <dbReference type="Google" id="ProtNLM"/>
    </source>
</evidence>
<evidence type="ECO:0000256" key="1">
    <source>
        <dbReference type="SAM" id="Phobius"/>
    </source>
</evidence>
<keyword evidence="1" id="KW-0472">Membrane</keyword>
<name>A0A918UNR0_9BACT</name>
<organism evidence="2 3">
    <name type="scientific">Echinicola pacifica</name>
    <dbReference type="NCBI Taxonomy" id="346377"/>
    <lineage>
        <taxon>Bacteria</taxon>
        <taxon>Pseudomonadati</taxon>
        <taxon>Bacteroidota</taxon>
        <taxon>Cytophagia</taxon>
        <taxon>Cytophagales</taxon>
        <taxon>Cyclobacteriaceae</taxon>
        <taxon>Echinicola</taxon>
    </lineage>
</organism>
<comment type="caution">
    <text evidence="2">The sequence shown here is derived from an EMBL/GenBank/DDBJ whole genome shotgun (WGS) entry which is preliminary data.</text>
</comment>
<feature type="transmembrane region" description="Helical" evidence="1">
    <location>
        <begin position="250"/>
        <end position="270"/>
    </location>
</feature>
<feature type="transmembrane region" description="Helical" evidence="1">
    <location>
        <begin position="354"/>
        <end position="374"/>
    </location>
</feature>
<dbReference type="AlphaFoldDB" id="A0A918UNR0"/>